<keyword evidence="1" id="KW-0732">Signal</keyword>
<dbReference type="FunFam" id="2.90.10.10:FF:000023">
    <property type="entry name" value="G-type lectin S-receptor-like serine/threonine-protein kinase"/>
    <property type="match status" value="1"/>
</dbReference>
<dbReference type="SUPFAM" id="SSF51110">
    <property type="entry name" value="alpha-D-mannose-specific plant lectins"/>
    <property type="match status" value="1"/>
</dbReference>
<evidence type="ECO:0000313" key="5">
    <source>
        <dbReference type="Proteomes" id="UP000325577"/>
    </source>
</evidence>
<organism evidence="4 5">
    <name type="scientific">Nyssa sinensis</name>
    <dbReference type="NCBI Taxonomy" id="561372"/>
    <lineage>
        <taxon>Eukaryota</taxon>
        <taxon>Viridiplantae</taxon>
        <taxon>Streptophyta</taxon>
        <taxon>Embryophyta</taxon>
        <taxon>Tracheophyta</taxon>
        <taxon>Spermatophyta</taxon>
        <taxon>Magnoliopsida</taxon>
        <taxon>eudicotyledons</taxon>
        <taxon>Gunneridae</taxon>
        <taxon>Pentapetalae</taxon>
        <taxon>asterids</taxon>
        <taxon>Cornales</taxon>
        <taxon>Nyssaceae</taxon>
        <taxon>Nyssa</taxon>
    </lineage>
</organism>
<protein>
    <recommendedName>
        <fullName evidence="3">Bulb-type lectin domain-containing protein</fullName>
    </recommendedName>
</protein>
<reference evidence="4 5" key="1">
    <citation type="submission" date="2019-09" db="EMBL/GenBank/DDBJ databases">
        <title>A chromosome-level genome assembly of the Chinese tupelo Nyssa sinensis.</title>
        <authorList>
            <person name="Yang X."/>
            <person name="Kang M."/>
            <person name="Yang Y."/>
            <person name="Xiong H."/>
            <person name="Wang M."/>
            <person name="Zhang Z."/>
            <person name="Wang Z."/>
            <person name="Wu H."/>
            <person name="Ma T."/>
            <person name="Liu J."/>
            <person name="Xi Z."/>
        </authorList>
    </citation>
    <scope>NUCLEOTIDE SEQUENCE [LARGE SCALE GENOMIC DNA]</scope>
    <source>
        <strain evidence="4">J267</strain>
        <tissue evidence="4">Leaf</tissue>
    </source>
</reference>
<sequence length="210" mass="22739">MSSFPISLAGGINSSRFPKGRRPSLAITLHIYGKLLSPMKTGEFIHTNFTASNLQFIDNTGSFLFSCNGTFKAAMFNPGGQQTNFYLCIIHVVSDTIIWSANRDAPISNSGKMSLTANGINITDQDGNFKWSTPPLQSLASALQLSETGNLVLLDQFNGTLWESFHYPTDTIVIGQNLVVGSFLSSTLSKDDLSTGDYRLAITASDAILQ</sequence>
<dbReference type="InterPro" id="IPR001480">
    <property type="entry name" value="Bulb-type_lectin_dom"/>
</dbReference>
<dbReference type="PROSITE" id="PS50927">
    <property type="entry name" value="BULB_LECTIN"/>
    <property type="match status" value="1"/>
</dbReference>
<evidence type="ECO:0000256" key="1">
    <source>
        <dbReference type="ARBA" id="ARBA00022729"/>
    </source>
</evidence>
<keyword evidence="2" id="KW-0325">Glycoprotein</keyword>
<dbReference type="PANTHER" id="PTHR32444:SF247">
    <property type="entry name" value="OS01G0958200 PROTEIN"/>
    <property type="match status" value="1"/>
</dbReference>
<dbReference type="Proteomes" id="UP000325577">
    <property type="component" value="Linkage Group LG1"/>
</dbReference>
<dbReference type="AlphaFoldDB" id="A0A5J5BXC9"/>
<dbReference type="OrthoDB" id="1530339at2759"/>
<name>A0A5J5BXC9_9ASTE</name>
<proteinExistence type="predicted"/>
<evidence type="ECO:0000313" key="4">
    <source>
        <dbReference type="EMBL" id="KAA8546377.1"/>
    </source>
</evidence>
<dbReference type="Pfam" id="PF01453">
    <property type="entry name" value="B_lectin"/>
    <property type="match status" value="1"/>
</dbReference>
<dbReference type="Gene3D" id="2.90.10.30">
    <property type="match status" value="1"/>
</dbReference>
<evidence type="ECO:0000256" key="2">
    <source>
        <dbReference type="ARBA" id="ARBA00023180"/>
    </source>
</evidence>
<dbReference type="EMBL" id="CM018032">
    <property type="protein sequence ID" value="KAA8546377.1"/>
    <property type="molecule type" value="Genomic_DNA"/>
</dbReference>
<dbReference type="PANTHER" id="PTHR32444">
    <property type="entry name" value="BULB-TYPE LECTIN DOMAIN-CONTAINING PROTEIN"/>
    <property type="match status" value="1"/>
</dbReference>
<dbReference type="InterPro" id="IPR036426">
    <property type="entry name" value="Bulb-type_lectin_dom_sf"/>
</dbReference>
<dbReference type="CDD" id="cd00028">
    <property type="entry name" value="B_lectin"/>
    <property type="match status" value="1"/>
</dbReference>
<feature type="domain" description="Bulb-type lectin" evidence="3">
    <location>
        <begin position="48"/>
        <end position="166"/>
    </location>
</feature>
<accession>A0A5J5BXC9</accession>
<gene>
    <name evidence="4" type="ORF">F0562_002884</name>
</gene>
<keyword evidence="5" id="KW-1185">Reference proteome</keyword>
<dbReference type="SMART" id="SM00108">
    <property type="entry name" value="B_lectin"/>
    <property type="match status" value="1"/>
</dbReference>
<evidence type="ECO:0000259" key="3">
    <source>
        <dbReference type="PROSITE" id="PS50927"/>
    </source>
</evidence>